<proteinExistence type="predicted"/>
<accession>A0A4R3LP30</accession>
<dbReference type="InterPro" id="IPR037175">
    <property type="entry name" value="KFase_sf"/>
</dbReference>
<dbReference type="PANTHER" id="PTHR31118">
    <property type="entry name" value="CYCLASE-LIKE PROTEIN 2"/>
    <property type="match status" value="1"/>
</dbReference>
<gene>
    <name evidence="1" type="ORF">EDC26_12047</name>
</gene>
<dbReference type="InterPro" id="IPR007325">
    <property type="entry name" value="KFase/CYL"/>
</dbReference>
<dbReference type="SUPFAM" id="SSF102198">
    <property type="entry name" value="Putative cyclase"/>
    <property type="match status" value="1"/>
</dbReference>
<reference evidence="1 2" key="1">
    <citation type="submission" date="2019-03" db="EMBL/GenBank/DDBJ databases">
        <title>Genomic Encyclopedia of Type Strains, Phase IV (KMG-IV): sequencing the most valuable type-strain genomes for metagenomic binning, comparative biology and taxonomic classification.</title>
        <authorList>
            <person name="Goeker M."/>
        </authorList>
    </citation>
    <scope>NUCLEOTIDE SEQUENCE [LARGE SCALE GENOMIC DNA]</scope>
    <source>
        <strain evidence="1 2">DSM 24591</strain>
    </source>
</reference>
<dbReference type="Gene3D" id="3.50.30.50">
    <property type="entry name" value="Putative cyclase"/>
    <property type="match status" value="1"/>
</dbReference>
<dbReference type="PANTHER" id="PTHR31118:SF12">
    <property type="entry name" value="CYCLASE-LIKE PROTEIN 2"/>
    <property type="match status" value="1"/>
</dbReference>
<organism evidence="1 2">
    <name type="scientific">Paralcaligenes ureilyticus</name>
    <dbReference type="NCBI Taxonomy" id="627131"/>
    <lineage>
        <taxon>Bacteria</taxon>
        <taxon>Pseudomonadati</taxon>
        <taxon>Pseudomonadota</taxon>
        <taxon>Betaproteobacteria</taxon>
        <taxon>Burkholderiales</taxon>
        <taxon>Alcaligenaceae</taxon>
        <taxon>Paralcaligenes</taxon>
    </lineage>
</organism>
<evidence type="ECO:0000313" key="2">
    <source>
        <dbReference type="Proteomes" id="UP000295525"/>
    </source>
</evidence>
<dbReference type="AlphaFoldDB" id="A0A4R3LP30"/>
<dbReference type="GO" id="GO:0019441">
    <property type="term" value="P:L-tryptophan catabolic process to kynurenine"/>
    <property type="evidence" value="ECO:0007669"/>
    <property type="project" value="InterPro"/>
</dbReference>
<dbReference type="EMBL" id="SMAJ01000020">
    <property type="protein sequence ID" value="TCT02130.1"/>
    <property type="molecule type" value="Genomic_DNA"/>
</dbReference>
<protein>
    <submittedName>
        <fullName evidence="1">Kynurenine formamidase</fullName>
    </submittedName>
</protein>
<sequence length="274" mass="30620">MLEQGNTMTTPVLAQFMSELISGNIKIVDLTETLAPEFPTIVLPPEFGQAWPFRIEEISRYDERGPAWYWNNFSCSEHTGTHFDAPVHWVSGKDQPNNTVDTIPIDAFIAEAAVIDCSAQSRDNPDFLLTIDFVKQWEAEHGRIKPRSWVLMRTDWSRRAKPDDYLNMDDEGAHSPGPDAQVVPWLIKTRDVHGFGTESVGTDTGQAQHLDPPFPCHYFMHGNNRYGLQCLTNLDQLPATGTVIFAAPLKIRSGSGSPLRVLALAPRLAEGRHA</sequence>
<dbReference type="GO" id="GO:0004061">
    <property type="term" value="F:arylformamidase activity"/>
    <property type="evidence" value="ECO:0007669"/>
    <property type="project" value="InterPro"/>
</dbReference>
<comment type="caution">
    <text evidence="1">The sequence shown here is derived from an EMBL/GenBank/DDBJ whole genome shotgun (WGS) entry which is preliminary data.</text>
</comment>
<name>A0A4R3LP30_9BURK</name>
<evidence type="ECO:0000313" key="1">
    <source>
        <dbReference type="EMBL" id="TCT02130.1"/>
    </source>
</evidence>
<dbReference type="Proteomes" id="UP000295525">
    <property type="component" value="Unassembled WGS sequence"/>
</dbReference>
<dbReference type="Pfam" id="PF04199">
    <property type="entry name" value="Cyclase"/>
    <property type="match status" value="1"/>
</dbReference>
<keyword evidence="2" id="KW-1185">Reference proteome</keyword>